<protein>
    <submittedName>
        <fullName evidence="2">Uncharacterized protein</fullName>
    </submittedName>
</protein>
<organism evidence="2 3">
    <name type="scientific">Kaustia mangrovi</name>
    <dbReference type="NCBI Taxonomy" id="2593653"/>
    <lineage>
        <taxon>Bacteria</taxon>
        <taxon>Pseudomonadati</taxon>
        <taxon>Pseudomonadota</taxon>
        <taxon>Alphaproteobacteria</taxon>
        <taxon>Hyphomicrobiales</taxon>
        <taxon>Parvibaculaceae</taxon>
        <taxon>Kaustia</taxon>
    </lineage>
</organism>
<sequence>MSDTDTLDPLADLGLDANASADAEADASNEEATVARDDDVEFGEIEIGTASAVPTARRSAGGSRFPFDKLPAPSKDKNGDAVISTFFVPFKGGDANKFRRSVQSATTQANRAGADEGKYFESRSVSEGGEFKGMTVYRTDDRPAETTKKKK</sequence>
<feature type="region of interest" description="Disordered" evidence="1">
    <location>
        <begin position="130"/>
        <end position="151"/>
    </location>
</feature>
<gene>
    <name evidence="2" type="ORF">HW532_20985</name>
</gene>
<evidence type="ECO:0000256" key="1">
    <source>
        <dbReference type="SAM" id="MobiDB-lite"/>
    </source>
</evidence>
<dbReference type="RefSeq" id="WP_213162329.1">
    <property type="nucleotide sequence ID" value="NZ_CP058214.1"/>
</dbReference>
<keyword evidence="3" id="KW-1185">Reference proteome</keyword>
<reference evidence="2 3" key="1">
    <citation type="submission" date="2020-06" db="EMBL/GenBank/DDBJ databases">
        <title>Genome sequence of 2 isolates from Red Sea Mangroves.</title>
        <authorList>
            <person name="Sefrji F."/>
            <person name="Michoud G."/>
            <person name="Merlino G."/>
            <person name="Daffonchio D."/>
        </authorList>
    </citation>
    <scope>NUCLEOTIDE SEQUENCE [LARGE SCALE GENOMIC DNA]</scope>
    <source>
        <strain evidence="2 3">R1DC25</strain>
    </source>
</reference>
<accession>A0A7S8HDS4</accession>
<evidence type="ECO:0000313" key="3">
    <source>
        <dbReference type="Proteomes" id="UP000593594"/>
    </source>
</evidence>
<proteinExistence type="predicted"/>
<dbReference type="Proteomes" id="UP000593594">
    <property type="component" value="Chromosome"/>
</dbReference>
<feature type="region of interest" description="Disordered" evidence="1">
    <location>
        <begin position="1"/>
        <end position="33"/>
    </location>
</feature>
<feature type="compositionally biased region" description="Basic and acidic residues" evidence="1">
    <location>
        <begin position="138"/>
        <end position="151"/>
    </location>
</feature>
<dbReference type="AlphaFoldDB" id="A0A7S8HDS4"/>
<feature type="region of interest" description="Disordered" evidence="1">
    <location>
        <begin position="51"/>
        <end position="78"/>
    </location>
</feature>
<name>A0A7S8HDS4_9HYPH</name>
<dbReference type="KEGG" id="kmn:HW532_20985"/>
<evidence type="ECO:0000313" key="2">
    <source>
        <dbReference type="EMBL" id="QPC44956.1"/>
    </source>
</evidence>
<dbReference type="EMBL" id="CP058214">
    <property type="protein sequence ID" value="QPC44956.1"/>
    <property type="molecule type" value="Genomic_DNA"/>
</dbReference>